<accession>E4U6D8</accession>
<dbReference type="InterPro" id="IPR001279">
    <property type="entry name" value="Metallo-B-lactamas"/>
</dbReference>
<organism evidence="3 4">
    <name type="scientific">Oceanithermus profundus (strain DSM 14977 / NBRC 100410 / VKM B-2274 / 506)</name>
    <dbReference type="NCBI Taxonomy" id="670487"/>
    <lineage>
        <taxon>Bacteria</taxon>
        <taxon>Thermotogati</taxon>
        <taxon>Deinococcota</taxon>
        <taxon>Deinococci</taxon>
        <taxon>Thermales</taxon>
        <taxon>Thermaceae</taxon>
        <taxon>Oceanithermus</taxon>
    </lineage>
</organism>
<reference evidence="3 4" key="2">
    <citation type="journal article" date="2011" name="Stand. Genomic Sci.">
        <title>Complete genome sequence of Oceanithermus profundus type strain (506).</title>
        <authorList>
            <person name="Pati A."/>
            <person name="Zhang X."/>
            <person name="Lapidus A."/>
            <person name="Nolan M."/>
            <person name="Lucas S."/>
            <person name="Del Rio T.G."/>
            <person name="Tice H."/>
            <person name="Cheng J.F."/>
            <person name="Tapia R."/>
            <person name="Han C."/>
            <person name="Goodwin L."/>
            <person name="Pitluck S."/>
            <person name="Liolios K."/>
            <person name="Pagani I."/>
            <person name="Ivanova N."/>
            <person name="Mavromatis K."/>
            <person name="Chen A."/>
            <person name="Palaniappan K."/>
            <person name="Hauser L."/>
            <person name="Jeffries C.D."/>
            <person name="Brambilla E.M."/>
            <person name="Rohl A."/>
            <person name="Mwirichia R."/>
            <person name="Rohde M."/>
            <person name="Tindall B.J."/>
            <person name="Sikorski J."/>
            <person name="Wirth R."/>
            <person name="Goker M."/>
            <person name="Woyke T."/>
            <person name="Detter J.C."/>
            <person name="Bristow J."/>
            <person name="Eisen J.A."/>
            <person name="Markowitz V."/>
            <person name="Hugenholtz P."/>
            <person name="Kyrpides N.C."/>
            <person name="Klenk H.P."/>
            <person name="Land M."/>
        </authorList>
    </citation>
    <scope>NUCLEOTIDE SEQUENCE [LARGE SCALE GENOMIC DNA]</scope>
    <source>
        <strain evidence="4">DSM 14977 / NBRC 100410 / VKM B-2274 / 506</strain>
    </source>
</reference>
<proteinExistence type="predicted"/>
<protein>
    <submittedName>
        <fullName evidence="3">Putative Zn-dependent hydrolase of the beta-lactamase fold protein</fullName>
    </submittedName>
</protein>
<dbReference type="Pfam" id="PF12706">
    <property type="entry name" value="Lactamase_B_2"/>
    <property type="match status" value="1"/>
</dbReference>
<dbReference type="SUPFAM" id="SSF56281">
    <property type="entry name" value="Metallo-hydrolase/oxidoreductase"/>
    <property type="match status" value="1"/>
</dbReference>
<evidence type="ECO:0000313" key="4">
    <source>
        <dbReference type="Proteomes" id="UP000008722"/>
    </source>
</evidence>
<dbReference type="RefSeq" id="WP_013456728.1">
    <property type="nucleotide sequence ID" value="NC_014761.1"/>
</dbReference>
<sequence precursor="true">MQLQLIRNATLRLTLAGKTLLYDPMLGLAGSLPSYAGVATNPLADLPLPPEEVLAGVEGVIVSHLHGDHFDRTARELLPRELPVLAQPEDAPRLRAWGFEGVLALEDSASWQGLEAIRLPARHGSSPEVLADMGPVAGYLLRAPGEPSIYLAGDTVWYPELAAAAAPLAPDVVVTHSGGAVWGEGRELILMDDAQTAAACPGRFAVPEDGEEVATT</sequence>
<keyword evidence="1 3" id="KW-0378">Hydrolase</keyword>
<dbReference type="PANTHER" id="PTHR43546">
    <property type="entry name" value="UPF0173 METAL-DEPENDENT HYDROLASE MJ1163-RELATED"/>
    <property type="match status" value="1"/>
</dbReference>
<reference evidence="4" key="1">
    <citation type="submission" date="2010-11" db="EMBL/GenBank/DDBJ databases">
        <title>The complete sequence of chromosome of Oceanithermus profundus DSM 14977.</title>
        <authorList>
            <consortium name="US DOE Joint Genome Institute (JGI-PGF)"/>
            <person name="Lucas S."/>
            <person name="Copeland A."/>
            <person name="Lapidus A."/>
            <person name="Bruce D."/>
            <person name="Goodwin L."/>
            <person name="Pitluck S."/>
            <person name="Kyrpides N."/>
            <person name="Mavromatis K."/>
            <person name="Pagani I."/>
            <person name="Ivanova N."/>
            <person name="Zhang X."/>
            <person name="Brettin T."/>
            <person name="Detter J.C."/>
            <person name="Tapia R."/>
            <person name="Han C."/>
            <person name="Land M."/>
            <person name="Hauser L."/>
            <person name="Markowitz V."/>
            <person name="Cheng J.-F."/>
            <person name="Hugenholtz P."/>
            <person name="Woyke T."/>
            <person name="Wu D."/>
            <person name="Tindall B."/>
            <person name="Faehnrich R."/>
            <person name="Brambilla E."/>
            <person name="Klenk H.-P."/>
            <person name="Eisen J.A."/>
        </authorList>
    </citation>
    <scope>NUCLEOTIDE SEQUENCE [LARGE SCALE GENOMIC DNA]</scope>
    <source>
        <strain evidence="4">DSM 14977 / NBRC 100410 / VKM B-2274 / 506</strain>
    </source>
</reference>
<feature type="domain" description="Metallo-beta-lactamase" evidence="2">
    <location>
        <begin position="20"/>
        <end position="199"/>
    </location>
</feature>
<dbReference type="KEGG" id="opr:Ocepr_0094"/>
<dbReference type="EMBL" id="CP002361">
    <property type="protein sequence ID" value="ADR35558.1"/>
    <property type="molecule type" value="Genomic_DNA"/>
</dbReference>
<evidence type="ECO:0000259" key="2">
    <source>
        <dbReference type="Pfam" id="PF12706"/>
    </source>
</evidence>
<dbReference type="InterPro" id="IPR036866">
    <property type="entry name" value="RibonucZ/Hydroxyglut_hydro"/>
</dbReference>
<dbReference type="Gene3D" id="3.60.15.10">
    <property type="entry name" value="Ribonuclease Z/Hydroxyacylglutathione hydrolase-like"/>
    <property type="match status" value="1"/>
</dbReference>
<dbReference type="OrthoDB" id="9802897at2"/>
<evidence type="ECO:0000313" key="3">
    <source>
        <dbReference type="EMBL" id="ADR35558.1"/>
    </source>
</evidence>
<dbReference type="InterPro" id="IPR050114">
    <property type="entry name" value="UPF0173_UPF0282_UlaG_hydrolase"/>
</dbReference>
<dbReference type="Proteomes" id="UP000008722">
    <property type="component" value="Chromosome"/>
</dbReference>
<gene>
    <name evidence="3" type="ordered locus">Ocepr_0094</name>
</gene>
<keyword evidence="4" id="KW-1185">Reference proteome</keyword>
<name>E4U6D8_OCEP5</name>
<dbReference type="AlphaFoldDB" id="E4U6D8"/>
<dbReference type="HOGENOM" id="CLU_096448_0_0_0"/>
<dbReference type="GO" id="GO:0016787">
    <property type="term" value="F:hydrolase activity"/>
    <property type="evidence" value="ECO:0007669"/>
    <property type="project" value="UniProtKB-KW"/>
</dbReference>
<dbReference type="PANTHER" id="PTHR43546:SF9">
    <property type="entry name" value="L-ASCORBATE-6-PHOSPHATE LACTONASE ULAG-RELATED"/>
    <property type="match status" value="1"/>
</dbReference>
<evidence type="ECO:0000256" key="1">
    <source>
        <dbReference type="ARBA" id="ARBA00022801"/>
    </source>
</evidence>
<dbReference type="eggNOG" id="COG2220">
    <property type="taxonomic scope" value="Bacteria"/>
</dbReference>